<dbReference type="Proteomes" id="UP000482960">
    <property type="component" value="Unassembled WGS sequence"/>
</dbReference>
<comment type="caution">
    <text evidence="1">The sequence shown here is derived from an EMBL/GenBank/DDBJ whole genome shotgun (WGS) entry which is preliminary data.</text>
</comment>
<sequence length="214" mass="21867">MDALDQLAAASAGLLDRVDGILTEAGAPADHRIWALLRRLGAMPADAVGTVVALRPAPLAAAGPPLRTLIQEYDEARAAIADGGSWEGAGAEVFAVHRSALSTHLGGLTARLAATQAYTEAVADWATQSRRSLARELAAVLGSTEAVTVTTEPVGPAAAVAAAEIGARLLGAVDAAYERVEALLSGWATELGELSYQAPDAGPTPFDLTTRIGH</sequence>
<accession>A0A6V8L1Q8</accession>
<evidence type="ECO:0000313" key="1">
    <source>
        <dbReference type="EMBL" id="GFJ90074.1"/>
    </source>
</evidence>
<evidence type="ECO:0000313" key="2">
    <source>
        <dbReference type="Proteomes" id="UP000482960"/>
    </source>
</evidence>
<dbReference type="EMBL" id="BLPG01000001">
    <property type="protein sequence ID" value="GFJ90074.1"/>
    <property type="molecule type" value="Genomic_DNA"/>
</dbReference>
<proteinExistence type="predicted"/>
<keyword evidence="2" id="KW-1185">Reference proteome</keyword>
<name>A0A6V8L1Q8_9ACTN</name>
<dbReference type="AlphaFoldDB" id="A0A6V8L1Q8"/>
<reference evidence="1 2" key="1">
    <citation type="submission" date="2020-03" db="EMBL/GenBank/DDBJ databases">
        <title>Whole genome shotgun sequence of Phytohabitans rumicis NBRC 108638.</title>
        <authorList>
            <person name="Komaki H."/>
            <person name="Tamura T."/>
        </authorList>
    </citation>
    <scope>NUCLEOTIDE SEQUENCE [LARGE SCALE GENOMIC DNA]</scope>
    <source>
        <strain evidence="1 2">NBRC 108638</strain>
    </source>
</reference>
<reference evidence="1 2" key="2">
    <citation type="submission" date="2020-03" db="EMBL/GenBank/DDBJ databases">
        <authorList>
            <person name="Ichikawa N."/>
            <person name="Kimura A."/>
            <person name="Kitahashi Y."/>
            <person name="Uohara A."/>
        </authorList>
    </citation>
    <scope>NUCLEOTIDE SEQUENCE [LARGE SCALE GENOMIC DNA]</scope>
    <source>
        <strain evidence="1 2">NBRC 108638</strain>
    </source>
</reference>
<gene>
    <name evidence="1" type="ORF">Prum_037160</name>
</gene>
<dbReference type="RefSeq" id="WP_173077502.1">
    <property type="nucleotide sequence ID" value="NZ_BAABJB010000009.1"/>
</dbReference>
<protein>
    <submittedName>
        <fullName evidence="1">Uncharacterized protein</fullName>
    </submittedName>
</protein>
<organism evidence="1 2">
    <name type="scientific">Phytohabitans rumicis</name>
    <dbReference type="NCBI Taxonomy" id="1076125"/>
    <lineage>
        <taxon>Bacteria</taxon>
        <taxon>Bacillati</taxon>
        <taxon>Actinomycetota</taxon>
        <taxon>Actinomycetes</taxon>
        <taxon>Micromonosporales</taxon>
        <taxon>Micromonosporaceae</taxon>
    </lineage>
</organism>